<evidence type="ECO:0000259" key="1">
    <source>
        <dbReference type="Pfam" id="PF04149"/>
    </source>
</evidence>
<dbReference type="Pfam" id="PF04149">
    <property type="entry name" value="DUF397"/>
    <property type="match status" value="1"/>
</dbReference>
<evidence type="ECO:0000313" key="3">
    <source>
        <dbReference type="Proteomes" id="UP000610124"/>
    </source>
</evidence>
<sequence length="72" mass="7748">MASLILMTSSAWQKSSYSGSSNACVEVRTANAAIELRESDESDVIVRTTPHKFADFLQGAKAGEFDHLIADA</sequence>
<proteinExistence type="predicted"/>
<dbReference type="Proteomes" id="UP000610124">
    <property type="component" value="Unassembled WGS sequence"/>
</dbReference>
<reference evidence="2 3" key="1">
    <citation type="journal article" date="2014" name="Int. J. Syst. Evol. Microbiol.">
        <title>Complete genome sequence of Corynebacterium casei LMG S-19264T (=DSM 44701T), isolated from a smear-ripened cheese.</title>
        <authorList>
            <consortium name="US DOE Joint Genome Institute (JGI-PGF)"/>
            <person name="Walter F."/>
            <person name="Albersmeier A."/>
            <person name="Kalinowski J."/>
            <person name="Ruckert C."/>
        </authorList>
    </citation>
    <scope>NUCLEOTIDE SEQUENCE [LARGE SCALE GENOMIC DNA]</scope>
    <source>
        <strain evidence="2 3">JCM 4434</strain>
    </source>
</reference>
<dbReference type="EMBL" id="BMUB01000028">
    <property type="protein sequence ID" value="GGV02661.1"/>
    <property type="molecule type" value="Genomic_DNA"/>
</dbReference>
<accession>A0A8H9LYR7</accession>
<name>A0A8H9LYR7_KITAU</name>
<protein>
    <recommendedName>
        <fullName evidence="1">DUF397 domain-containing protein</fullName>
    </recommendedName>
</protein>
<dbReference type="AlphaFoldDB" id="A0A8H9LYR7"/>
<feature type="domain" description="DUF397" evidence="1">
    <location>
        <begin position="11"/>
        <end position="61"/>
    </location>
</feature>
<dbReference type="InterPro" id="IPR007278">
    <property type="entry name" value="DUF397"/>
</dbReference>
<comment type="caution">
    <text evidence="2">The sequence shown here is derived from an EMBL/GenBank/DDBJ whole genome shotgun (WGS) entry which is preliminary data.</text>
</comment>
<organism evidence="2 3">
    <name type="scientific">Kitasatospora aureofaciens</name>
    <name type="common">Streptomyces aureofaciens</name>
    <dbReference type="NCBI Taxonomy" id="1894"/>
    <lineage>
        <taxon>Bacteria</taxon>
        <taxon>Bacillati</taxon>
        <taxon>Actinomycetota</taxon>
        <taxon>Actinomycetes</taxon>
        <taxon>Kitasatosporales</taxon>
        <taxon>Streptomycetaceae</taxon>
        <taxon>Kitasatospora</taxon>
    </lineage>
</organism>
<evidence type="ECO:0000313" key="2">
    <source>
        <dbReference type="EMBL" id="GGV02661.1"/>
    </source>
</evidence>
<gene>
    <name evidence="2" type="ORF">GCM10010502_66630</name>
</gene>